<evidence type="ECO:0000313" key="3">
    <source>
        <dbReference type="Proteomes" id="UP000824073"/>
    </source>
</evidence>
<proteinExistence type="predicted"/>
<gene>
    <name evidence="2" type="ORF">IAB67_09005</name>
</gene>
<dbReference type="EMBL" id="DVMR01000066">
    <property type="protein sequence ID" value="HIU44419.1"/>
    <property type="molecule type" value="Genomic_DNA"/>
</dbReference>
<evidence type="ECO:0000313" key="2">
    <source>
        <dbReference type="EMBL" id="HIU44419.1"/>
    </source>
</evidence>
<organism evidence="2 3">
    <name type="scientific">Candidatus Ventrousia excrementavium</name>
    <dbReference type="NCBI Taxonomy" id="2840961"/>
    <lineage>
        <taxon>Bacteria</taxon>
        <taxon>Bacillati</taxon>
        <taxon>Bacillota</taxon>
        <taxon>Clostridia</taxon>
        <taxon>Eubacteriales</taxon>
        <taxon>Clostridiaceae</taxon>
        <taxon>Clostridiaceae incertae sedis</taxon>
        <taxon>Candidatus Ventrousia</taxon>
    </lineage>
</organism>
<dbReference type="AlphaFoldDB" id="A0A9D1S0V1"/>
<reference evidence="2" key="1">
    <citation type="submission" date="2020-10" db="EMBL/GenBank/DDBJ databases">
        <authorList>
            <person name="Gilroy R."/>
        </authorList>
    </citation>
    <scope>NUCLEOTIDE SEQUENCE</scope>
    <source>
        <strain evidence="2">CHK191-8634</strain>
    </source>
</reference>
<sequence>MAEKQYIVSESALPAGLRGVCEAKSLLRQGKAKTVAEAAQMAGISRSVYYRYRDSIRPFLETYQDKILTVQAVLQDRSGVLSTFLNVLAKAGINVLTVNQNIPVGGEASVSLSVHTGQMKHPVESVARRLLAIDGVVRVQFLG</sequence>
<dbReference type="Proteomes" id="UP000824073">
    <property type="component" value="Unassembled WGS sequence"/>
</dbReference>
<dbReference type="NCBIfam" id="NF003361">
    <property type="entry name" value="PRK04435.1"/>
    <property type="match status" value="1"/>
</dbReference>
<protein>
    <submittedName>
        <fullName evidence="2">ACT domain-containing protein</fullName>
    </submittedName>
</protein>
<name>A0A9D1S0V1_9CLOT</name>
<dbReference type="PIRSF" id="PIRSF025624">
    <property type="entry name" value="ACT_PheB"/>
    <property type="match status" value="1"/>
</dbReference>
<dbReference type="InterPro" id="IPR008310">
    <property type="entry name" value="UPF0735_ACT_dom-cont"/>
</dbReference>
<dbReference type="InterPro" id="IPR045865">
    <property type="entry name" value="ACT-like_dom_sf"/>
</dbReference>
<comment type="caution">
    <text evidence="2">The sequence shown here is derived from an EMBL/GenBank/DDBJ whole genome shotgun (WGS) entry which is preliminary data.</text>
</comment>
<feature type="domain" description="ACT" evidence="1">
    <location>
        <begin position="69"/>
        <end position="143"/>
    </location>
</feature>
<dbReference type="InterPro" id="IPR002912">
    <property type="entry name" value="ACT_dom"/>
</dbReference>
<evidence type="ECO:0000259" key="1">
    <source>
        <dbReference type="PROSITE" id="PS51671"/>
    </source>
</evidence>
<dbReference type="SUPFAM" id="SSF55021">
    <property type="entry name" value="ACT-like"/>
    <property type="match status" value="1"/>
</dbReference>
<dbReference type="Gene3D" id="3.30.70.260">
    <property type="match status" value="1"/>
</dbReference>
<dbReference type="PROSITE" id="PS51671">
    <property type="entry name" value="ACT"/>
    <property type="match status" value="1"/>
</dbReference>
<dbReference type="Pfam" id="PF01842">
    <property type="entry name" value="ACT"/>
    <property type="match status" value="1"/>
</dbReference>
<accession>A0A9D1S0V1</accession>
<reference evidence="2" key="2">
    <citation type="journal article" date="2021" name="PeerJ">
        <title>Extensive microbial diversity within the chicken gut microbiome revealed by metagenomics and culture.</title>
        <authorList>
            <person name="Gilroy R."/>
            <person name="Ravi A."/>
            <person name="Getino M."/>
            <person name="Pursley I."/>
            <person name="Horton D.L."/>
            <person name="Alikhan N.F."/>
            <person name="Baker D."/>
            <person name="Gharbi K."/>
            <person name="Hall N."/>
            <person name="Watson M."/>
            <person name="Adriaenssens E.M."/>
            <person name="Foster-Nyarko E."/>
            <person name="Jarju S."/>
            <person name="Secka A."/>
            <person name="Antonio M."/>
            <person name="Oren A."/>
            <person name="Chaudhuri R.R."/>
            <person name="La Ragione R."/>
            <person name="Hildebrand F."/>
            <person name="Pallen M.J."/>
        </authorList>
    </citation>
    <scope>NUCLEOTIDE SEQUENCE</scope>
    <source>
        <strain evidence="2">CHK191-8634</strain>
    </source>
</reference>